<evidence type="ECO:0000259" key="5">
    <source>
        <dbReference type="PROSITE" id="PS50930"/>
    </source>
</evidence>
<dbReference type="Pfam" id="PF00072">
    <property type="entry name" value="Response_reg"/>
    <property type="match status" value="1"/>
</dbReference>
<comment type="caution">
    <text evidence="6">The sequence shown here is derived from an EMBL/GenBank/DDBJ whole genome shotgun (WGS) entry which is preliminary data.</text>
</comment>
<dbReference type="SMART" id="SM00850">
    <property type="entry name" value="LytTR"/>
    <property type="match status" value="1"/>
</dbReference>
<evidence type="ECO:0000313" key="6">
    <source>
        <dbReference type="EMBL" id="MXP75936.1"/>
    </source>
</evidence>
<feature type="modified residue" description="4-aspartylphosphate" evidence="3">
    <location>
        <position position="60"/>
    </location>
</feature>
<dbReference type="PROSITE" id="PS50930">
    <property type="entry name" value="HTH_LYTTR"/>
    <property type="match status" value="1"/>
</dbReference>
<comment type="function">
    <text evidence="2">May play the central regulatory role in sporulation. It may be an element of the effector pathway responsible for the activation of sporulation genes in response to nutritional stress. Spo0A may act in concert with spo0H (a sigma factor) to control the expression of some genes that are critical to the sporulation process.</text>
</comment>
<proteinExistence type="predicted"/>
<evidence type="ECO:0000256" key="1">
    <source>
        <dbReference type="ARBA" id="ARBA00018672"/>
    </source>
</evidence>
<dbReference type="EMBL" id="WUQX01000001">
    <property type="protein sequence ID" value="MXP75936.1"/>
    <property type="molecule type" value="Genomic_DNA"/>
</dbReference>
<dbReference type="PANTHER" id="PTHR37299:SF1">
    <property type="entry name" value="STAGE 0 SPORULATION PROTEIN A HOMOLOG"/>
    <property type="match status" value="1"/>
</dbReference>
<protein>
    <recommendedName>
        <fullName evidence="1">Stage 0 sporulation protein A homolog</fullName>
    </recommendedName>
</protein>
<gene>
    <name evidence="6" type="ORF">GN277_11240</name>
</gene>
<evidence type="ECO:0000256" key="3">
    <source>
        <dbReference type="PROSITE-ProRule" id="PRU00169"/>
    </source>
</evidence>
<dbReference type="SUPFAM" id="SSF52172">
    <property type="entry name" value="CheY-like"/>
    <property type="match status" value="1"/>
</dbReference>
<organism evidence="6 7">
    <name type="scientific">Sporofaciens musculi</name>
    <dbReference type="NCBI Taxonomy" id="2681861"/>
    <lineage>
        <taxon>Bacteria</taxon>
        <taxon>Bacillati</taxon>
        <taxon>Bacillota</taxon>
        <taxon>Clostridia</taxon>
        <taxon>Lachnospirales</taxon>
        <taxon>Lachnospiraceae</taxon>
        <taxon>Sporofaciens</taxon>
    </lineage>
</organism>
<accession>A0A7X3MGG2</accession>
<sequence length="236" mass="27828">MFHIAVCDDLQRDREEICLVLKEELEAFDADARFIKFGSGNALLKAWEKKKIDFHIVFLDIFMEGLDGIETARRLRASGYKEAIIFLTTTQDFAIEGYEVDAAGYLLKPLEKIKLRQLLKRLFKREKPALITLRQGNKVYTFAPSEIVYIESNRNRLSIHTVKETIFYYGRLDEIEKILPEKSFLRCHQSFLVNMDRVYGAKDVFHMETGDLVPIRVRERRAIREAYFRYMTERNL</sequence>
<dbReference type="InterPro" id="IPR001789">
    <property type="entry name" value="Sig_transdc_resp-reg_receiver"/>
</dbReference>
<dbReference type="Gene3D" id="3.40.50.2300">
    <property type="match status" value="1"/>
</dbReference>
<keyword evidence="7" id="KW-1185">Reference proteome</keyword>
<dbReference type="PANTHER" id="PTHR37299">
    <property type="entry name" value="TRANSCRIPTIONAL REGULATOR-RELATED"/>
    <property type="match status" value="1"/>
</dbReference>
<dbReference type="Gene3D" id="2.40.50.1020">
    <property type="entry name" value="LytTr DNA-binding domain"/>
    <property type="match status" value="1"/>
</dbReference>
<dbReference type="Proteomes" id="UP000460412">
    <property type="component" value="Unassembled WGS sequence"/>
</dbReference>
<dbReference type="InterPro" id="IPR011006">
    <property type="entry name" value="CheY-like_superfamily"/>
</dbReference>
<reference evidence="6 7" key="1">
    <citation type="submission" date="2019-12" db="EMBL/GenBank/DDBJ databases">
        <title>Sporaefaciens musculi gen. nov., sp. nov., a novel bacterium isolated from the caecum of an obese mouse.</title>
        <authorList>
            <person name="Rasmussen T.S."/>
            <person name="Streidl T."/>
            <person name="Hitch T.C.A."/>
            <person name="Wortmann E."/>
            <person name="Deptula P."/>
            <person name="Hansen M."/>
            <person name="Nielsen D.S."/>
            <person name="Clavel T."/>
            <person name="Vogensen F.K."/>
        </authorList>
    </citation>
    <scope>NUCLEOTIDE SEQUENCE [LARGE SCALE GENOMIC DNA]</scope>
    <source>
        <strain evidence="6 7">WCA-9-b2</strain>
    </source>
</reference>
<evidence type="ECO:0000256" key="2">
    <source>
        <dbReference type="ARBA" id="ARBA00024867"/>
    </source>
</evidence>
<dbReference type="InterPro" id="IPR046947">
    <property type="entry name" value="LytR-like"/>
</dbReference>
<dbReference type="SMART" id="SM00448">
    <property type="entry name" value="REC"/>
    <property type="match status" value="1"/>
</dbReference>
<evidence type="ECO:0000259" key="4">
    <source>
        <dbReference type="PROSITE" id="PS50110"/>
    </source>
</evidence>
<dbReference type="AlphaFoldDB" id="A0A7X3MGG2"/>
<evidence type="ECO:0000313" key="7">
    <source>
        <dbReference type="Proteomes" id="UP000460412"/>
    </source>
</evidence>
<keyword evidence="3" id="KW-0597">Phosphoprotein</keyword>
<feature type="domain" description="HTH LytTR-type" evidence="5">
    <location>
        <begin position="131"/>
        <end position="229"/>
    </location>
</feature>
<feature type="domain" description="Response regulatory" evidence="4">
    <location>
        <begin position="3"/>
        <end position="123"/>
    </location>
</feature>
<dbReference type="InterPro" id="IPR007492">
    <property type="entry name" value="LytTR_DNA-bd_dom"/>
</dbReference>
<dbReference type="Pfam" id="PF04397">
    <property type="entry name" value="LytTR"/>
    <property type="match status" value="1"/>
</dbReference>
<dbReference type="GO" id="GO:0000156">
    <property type="term" value="F:phosphorelay response regulator activity"/>
    <property type="evidence" value="ECO:0007669"/>
    <property type="project" value="InterPro"/>
</dbReference>
<dbReference type="RefSeq" id="WP_159751117.1">
    <property type="nucleotide sequence ID" value="NZ_WUQX01000001.1"/>
</dbReference>
<name>A0A7X3MGG2_9FIRM</name>
<dbReference type="PROSITE" id="PS50110">
    <property type="entry name" value="RESPONSE_REGULATORY"/>
    <property type="match status" value="1"/>
</dbReference>
<dbReference type="GO" id="GO:0003677">
    <property type="term" value="F:DNA binding"/>
    <property type="evidence" value="ECO:0007669"/>
    <property type="project" value="InterPro"/>
</dbReference>